<dbReference type="Pfam" id="PF01596">
    <property type="entry name" value="Methyltransf_3"/>
    <property type="match status" value="1"/>
</dbReference>
<protein>
    <recommendedName>
        <fullName evidence="1">catechol O-methyltransferase</fullName>
        <ecNumber evidence="1">2.1.1.6</ecNumber>
    </recommendedName>
</protein>
<feature type="chain" id="PRO_5018672416" description="catechol O-methyltransferase" evidence="8">
    <location>
        <begin position="18"/>
        <end position="256"/>
    </location>
</feature>
<evidence type="ECO:0000256" key="2">
    <source>
        <dbReference type="ARBA" id="ARBA00022603"/>
    </source>
</evidence>
<keyword evidence="6" id="KW-0128">Catecholamine metabolism</keyword>
<dbReference type="SUPFAM" id="SSF53335">
    <property type="entry name" value="S-adenosyl-L-methionine-dependent methyltransferases"/>
    <property type="match status" value="1"/>
</dbReference>
<dbReference type="STRING" id="94237.ENSMMOP00000004975"/>
<evidence type="ECO:0000256" key="6">
    <source>
        <dbReference type="ARBA" id="ARBA00022939"/>
    </source>
</evidence>
<organism evidence="9 10">
    <name type="scientific">Mola mola</name>
    <name type="common">Ocean sunfish</name>
    <name type="synonym">Tetraodon mola</name>
    <dbReference type="NCBI Taxonomy" id="94237"/>
    <lineage>
        <taxon>Eukaryota</taxon>
        <taxon>Metazoa</taxon>
        <taxon>Chordata</taxon>
        <taxon>Craniata</taxon>
        <taxon>Vertebrata</taxon>
        <taxon>Euteleostomi</taxon>
        <taxon>Actinopterygii</taxon>
        <taxon>Neopterygii</taxon>
        <taxon>Teleostei</taxon>
        <taxon>Neoteleostei</taxon>
        <taxon>Acanthomorphata</taxon>
        <taxon>Eupercaria</taxon>
        <taxon>Tetraodontiformes</taxon>
        <taxon>Molidae</taxon>
        <taxon>Mola</taxon>
    </lineage>
</organism>
<dbReference type="EC" id="2.1.1.6" evidence="1"/>
<feature type="signal peptide" evidence="8">
    <location>
        <begin position="1"/>
        <end position="17"/>
    </location>
</feature>
<dbReference type="Gene3D" id="3.40.50.150">
    <property type="entry name" value="Vaccinia Virus protein VP39"/>
    <property type="match status" value="1"/>
</dbReference>
<reference evidence="9" key="1">
    <citation type="submission" date="2025-08" db="UniProtKB">
        <authorList>
            <consortium name="Ensembl"/>
        </authorList>
    </citation>
    <scope>IDENTIFICATION</scope>
</reference>
<evidence type="ECO:0000256" key="5">
    <source>
        <dbReference type="ARBA" id="ARBA00022867"/>
    </source>
</evidence>
<evidence type="ECO:0000256" key="7">
    <source>
        <dbReference type="ARBA" id="ARBA00023453"/>
    </source>
</evidence>
<sequence length="256" mass="28373">MWLLAVSVPLLPAIVMASGRYRVKVAALCHRALAWALRLVRGKVCVRSTHAYVFTNCTHGRVDSVLETFDLYAETHPSLCISSRIGKLDEVVMRAAPSLVLELGMHCGYSSVRLLRLLPPHGRLLTVEVDPLAAELGEEIILVAGFKHSQFQVVTSSSAEAIPTLRPVLEADKGTGEGFGLVLMDHDPQQYLPDLLALEREELLSPSGCSLLLISRNRRAEELRDVLQHIRARPDRYCIKSDFQCMMERCGCALSD</sequence>
<evidence type="ECO:0000313" key="10">
    <source>
        <dbReference type="Proteomes" id="UP000261620"/>
    </source>
</evidence>
<keyword evidence="10" id="KW-1185">Reference proteome</keyword>
<keyword evidence="5" id="KW-0531">Neurotransmitter degradation</keyword>
<reference evidence="9" key="2">
    <citation type="submission" date="2025-09" db="UniProtKB">
        <authorList>
            <consortium name="Ensembl"/>
        </authorList>
    </citation>
    <scope>IDENTIFICATION</scope>
</reference>
<dbReference type="GO" id="GO:0042417">
    <property type="term" value="P:dopamine metabolic process"/>
    <property type="evidence" value="ECO:0007669"/>
    <property type="project" value="TreeGrafter"/>
</dbReference>
<dbReference type="AlphaFoldDB" id="A0A3Q4AL47"/>
<proteinExistence type="inferred from homology"/>
<evidence type="ECO:0000256" key="1">
    <source>
        <dbReference type="ARBA" id="ARBA00012880"/>
    </source>
</evidence>
<dbReference type="PROSITE" id="PS51682">
    <property type="entry name" value="SAM_OMT_I"/>
    <property type="match status" value="1"/>
</dbReference>
<keyword evidence="8" id="KW-0732">Signal</keyword>
<dbReference type="InterPro" id="IPR029063">
    <property type="entry name" value="SAM-dependent_MTases_sf"/>
</dbReference>
<accession>A0A3Q4AL47</accession>
<evidence type="ECO:0000256" key="8">
    <source>
        <dbReference type="SAM" id="SignalP"/>
    </source>
</evidence>
<dbReference type="GO" id="GO:0016206">
    <property type="term" value="F:catechol O-methyltransferase activity"/>
    <property type="evidence" value="ECO:0007669"/>
    <property type="project" value="UniProtKB-EC"/>
</dbReference>
<dbReference type="GO" id="GO:0032259">
    <property type="term" value="P:methylation"/>
    <property type="evidence" value="ECO:0007669"/>
    <property type="project" value="UniProtKB-KW"/>
</dbReference>
<dbReference type="PANTHER" id="PTHR43836">
    <property type="entry name" value="CATECHOL O-METHYLTRANSFERASE 1-RELATED"/>
    <property type="match status" value="1"/>
</dbReference>
<dbReference type="Proteomes" id="UP000261620">
    <property type="component" value="Unplaced"/>
</dbReference>
<evidence type="ECO:0000256" key="3">
    <source>
        <dbReference type="ARBA" id="ARBA00022679"/>
    </source>
</evidence>
<dbReference type="Ensembl" id="ENSMMOT00000005066.1">
    <property type="protein sequence ID" value="ENSMMOP00000004975.1"/>
    <property type="gene ID" value="ENSMMOG00000003973.1"/>
</dbReference>
<dbReference type="PANTHER" id="PTHR43836:SF3">
    <property type="entry name" value="CATECHOL O-METHYLTRANSFERASE"/>
    <property type="match status" value="1"/>
</dbReference>
<evidence type="ECO:0000313" key="9">
    <source>
        <dbReference type="Ensembl" id="ENSMMOP00000004975.1"/>
    </source>
</evidence>
<comment type="similarity">
    <text evidence="7">Belongs to the class I-like SAM-binding methyltransferase superfamily. Cation-dependent O-methyltransferase family.</text>
</comment>
<dbReference type="OMA" id="IFMVSSH"/>
<dbReference type="GO" id="GO:0042424">
    <property type="term" value="P:catecholamine catabolic process"/>
    <property type="evidence" value="ECO:0007669"/>
    <property type="project" value="TreeGrafter"/>
</dbReference>
<dbReference type="InterPro" id="IPR002935">
    <property type="entry name" value="SAM_O-MeTrfase"/>
</dbReference>
<keyword evidence="4" id="KW-0949">S-adenosyl-L-methionine</keyword>
<evidence type="ECO:0000256" key="4">
    <source>
        <dbReference type="ARBA" id="ARBA00022691"/>
    </source>
</evidence>
<keyword evidence="3" id="KW-0808">Transferase</keyword>
<dbReference type="GO" id="GO:0032502">
    <property type="term" value="P:developmental process"/>
    <property type="evidence" value="ECO:0007669"/>
    <property type="project" value="TreeGrafter"/>
</dbReference>
<name>A0A3Q4AL47_MOLML</name>
<keyword evidence="2" id="KW-0489">Methyltransferase</keyword>